<organism evidence="6">
    <name type="scientific">Spodoptera frugiperda</name>
    <name type="common">Fall armyworm</name>
    <dbReference type="NCBI Taxonomy" id="7108"/>
    <lineage>
        <taxon>Eukaryota</taxon>
        <taxon>Metazoa</taxon>
        <taxon>Ecdysozoa</taxon>
        <taxon>Arthropoda</taxon>
        <taxon>Hexapoda</taxon>
        <taxon>Insecta</taxon>
        <taxon>Pterygota</taxon>
        <taxon>Neoptera</taxon>
        <taxon>Endopterygota</taxon>
        <taxon>Lepidoptera</taxon>
        <taxon>Glossata</taxon>
        <taxon>Ditrysia</taxon>
        <taxon>Noctuoidea</taxon>
        <taxon>Noctuidae</taxon>
        <taxon>Amphipyrinae</taxon>
        <taxon>Spodoptera</taxon>
    </lineage>
</organism>
<reference evidence="6" key="1">
    <citation type="submission" date="2016-07" db="EMBL/GenBank/DDBJ databases">
        <authorList>
            <person name="Bretaudeau A."/>
        </authorList>
    </citation>
    <scope>NUCLEOTIDE SEQUENCE</scope>
    <source>
        <strain evidence="6">Rice</strain>
        <tissue evidence="6">Whole body</tissue>
    </source>
</reference>
<dbReference type="Pfam" id="PF00379">
    <property type="entry name" value="Chitin_bind_4"/>
    <property type="match status" value="1"/>
</dbReference>
<evidence type="ECO:0000256" key="1">
    <source>
        <dbReference type="ARBA" id="ARBA00022460"/>
    </source>
</evidence>
<name>A0A2H1WGT4_SPOFR</name>
<keyword evidence="1 3" id="KW-0193">Cuticle</keyword>
<feature type="region of interest" description="Disordered" evidence="4">
    <location>
        <begin position="158"/>
        <end position="241"/>
    </location>
</feature>
<dbReference type="PANTHER" id="PTHR12236">
    <property type="entry name" value="STRUCTURAL CONTITUENT OF CUTICLE"/>
    <property type="match status" value="1"/>
</dbReference>
<dbReference type="AlphaFoldDB" id="A0A2H1WGT4"/>
<evidence type="ECO:0000256" key="5">
    <source>
        <dbReference type="SAM" id="SignalP"/>
    </source>
</evidence>
<accession>A0A2H1WGT4</accession>
<dbReference type="PANTHER" id="PTHR12236:SF79">
    <property type="entry name" value="CUTICULAR PROTEIN 50CB-RELATED"/>
    <property type="match status" value="1"/>
</dbReference>
<evidence type="ECO:0000256" key="2">
    <source>
        <dbReference type="ARBA" id="ARBA00022729"/>
    </source>
</evidence>
<dbReference type="GO" id="GO:0031012">
    <property type="term" value="C:extracellular matrix"/>
    <property type="evidence" value="ECO:0007669"/>
    <property type="project" value="TreeGrafter"/>
</dbReference>
<feature type="region of interest" description="Disordered" evidence="4">
    <location>
        <begin position="24"/>
        <end position="103"/>
    </location>
</feature>
<dbReference type="PRINTS" id="PR00947">
    <property type="entry name" value="CUTICLE"/>
</dbReference>
<keyword evidence="2 5" id="KW-0732">Signal</keyword>
<feature type="chain" id="PRO_5013863706" evidence="5">
    <location>
        <begin position="17"/>
        <end position="241"/>
    </location>
</feature>
<dbReference type="InterPro" id="IPR051217">
    <property type="entry name" value="Insect_Cuticle_Struc_Prot"/>
</dbReference>
<dbReference type="PROSITE" id="PS51155">
    <property type="entry name" value="CHIT_BIND_RR_2"/>
    <property type="match status" value="1"/>
</dbReference>
<evidence type="ECO:0000256" key="4">
    <source>
        <dbReference type="SAM" id="MobiDB-lite"/>
    </source>
</evidence>
<evidence type="ECO:0000256" key="3">
    <source>
        <dbReference type="PROSITE-ProRule" id="PRU00497"/>
    </source>
</evidence>
<dbReference type="PROSITE" id="PS00233">
    <property type="entry name" value="CHIT_BIND_RR_1"/>
    <property type="match status" value="1"/>
</dbReference>
<feature type="compositionally biased region" description="Low complexity" evidence="4">
    <location>
        <begin position="191"/>
        <end position="202"/>
    </location>
</feature>
<dbReference type="GO" id="GO:0005615">
    <property type="term" value="C:extracellular space"/>
    <property type="evidence" value="ECO:0007669"/>
    <property type="project" value="TreeGrafter"/>
</dbReference>
<dbReference type="EMBL" id="ODYU01008569">
    <property type="protein sequence ID" value="SOQ52283.1"/>
    <property type="molecule type" value="Genomic_DNA"/>
</dbReference>
<sequence>MKTIAVTVLLVAFACGEPPLSNSYLPPPSSSRGAGYPQGPVNQNFGPQIVAARTLDGGQGRAGHGAHAHGGHGAQANGFGRSAQDHGAAPHARHSAEEPAGYANSARNALEELNSEPANYNFGYMVNDYQEGTDFGHHEERQDERAQGEYHVVLPDGRKQTVSYEADERGFKPQISYEDSEDLARSGGYDSNANNARSSQANGYSNQANGYSNHGNHGNENGYHGNDNGYHSNGNARANGY</sequence>
<evidence type="ECO:0000313" key="6">
    <source>
        <dbReference type="EMBL" id="SOQ52283.1"/>
    </source>
</evidence>
<proteinExistence type="predicted"/>
<dbReference type="GO" id="GO:0042302">
    <property type="term" value="F:structural constituent of cuticle"/>
    <property type="evidence" value="ECO:0007669"/>
    <property type="project" value="UniProtKB-UniRule"/>
</dbReference>
<feature type="compositionally biased region" description="Low complexity" evidence="4">
    <location>
        <begin position="209"/>
        <end position="235"/>
    </location>
</feature>
<gene>
    <name evidence="6" type="ORF">SFRICE_032857</name>
</gene>
<dbReference type="InterPro" id="IPR000618">
    <property type="entry name" value="Insect_cuticle"/>
</dbReference>
<dbReference type="PROSITE" id="PS51257">
    <property type="entry name" value="PROKAR_LIPOPROTEIN"/>
    <property type="match status" value="1"/>
</dbReference>
<feature type="signal peptide" evidence="5">
    <location>
        <begin position="1"/>
        <end position="16"/>
    </location>
</feature>
<dbReference type="InterPro" id="IPR031311">
    <property type="entry name" value="CHIT_BIND_RR_consensus"/>
</dbReference>
<protein>
    <submittedName>
        <fullName evidence="6">SFRICE_032857</fullName>
    </submittedName>
</protein>